<evidence type="ECO:0000256" key="12">
    <source>
        <dbReference type="ARBA" id="ARBA00023157"/>
    </source>
</evidence>
<feature type="disulfide bond" evidence="15">
    <location>
        <begin position="127"/>
        <end position="146"/>
    </location>
</feature>
<organism evidence="17 18">
    <name type="scientific">Erpetoichthys calabaricus</name>
    <name type="common">Rope fish</name>
    <name type="synonym">Calamoichthys calabaricus</name>
    <dbReference type="NCBI Taxonomy" id="27687"/>
    <lineage>
        <taxon>Eukaryota</taxon>
        <taxon>Metazoa</taxon>
        <taxon>Chordata</taxon>
        <taxon>Craniata</taxon>
        <taxon>Vertebrata</taxon>
        <taxon>Euteleostomi</taxon>
        <taxon>Actinopterygii</taxon>
        <taxon>Polypteriformes</taxon>
        <taxon>Polypteridae</taxon>
        <taxon>Erpetoichthys</taxon>
    </lineage>
</organism>
<dbReference type="PROSITE" id="PS00484">
    <property type="entry name" value="THYROGLOBULIN_1_1"/>
    <property type="match status" value="4"/>
</dbReference>
<reference evidence="17" key="2">
    <citation type="submission" date="2025-08" db="UniProtKB">
        <authorList>
            <consortium name="Ensembl"/>
        </authorList>
    </citation>
    <scope>IDENTIFICATION</scope>
</reference>
<dbReference type="Pfam" id="PF07699">
    <property type="entry name" value="Ephrin_rec_like"/>
    <property type="match status" value="1"/>
</dbReference>
<gene>
    <name evidence="17" type="primary">TG</name>
</gene>
<evidence type="ECO:0000256" key="15">
    <source>
        <dbReference type="PROSITE-ProRule" id="PRU00500"/>
    </source>
</evidence>
<dbReference type="InterPro" id="IPR029058">
    <property type="entry name" value="AB_hydrolase_fold"/>
</dbReference>
<comment type="subcellular location">
    <subcellularLocation>
        <location evidence="1">Secreted</location>
    </subcellularLocation>
</comment>
<dbReference type="Ensembl" id="ENSECRT00000021360.1">
    <property type="protein sequence ID" value="ENSECRP00000020908.1"/>
    <property type="gene ID" value="ENSECRG00000013536.1"/>
</dbReference>
<comment type="subunit">
    <text evidence="14">Monomer. Homodimer (via ChEL region); occurs in the endoplasmic reticulum and is required for export to the Golgi apparatus. Homooligomer; disulfide-linked; stored in this form in the thyroid follicle lumen.</text>
</comment>
<feature type="domain" description="Thyroglobulin type-1" evidence="16">
    <location>
        <begin position="616"/>
        <end position="668"/>
    </location>
</feature>
<keyword evidence="13" id="KW-0325">Glycoprotein</keyword>
<dbReference type="GO" id="GO:0042446">
    <property type="term" value="P:hormone biosynthetic process"/>
    <property type="evidence" value="ECO:0007669"/>
    <property type="project" value="UniProtKB-KW"/>
</dbReference>
<dbReference type="Gene3D" id="3.40.50.1820">
    <property type="entry name" value="alpha/beta hydrolase"/>
    <property type="match status" value="1"/>
</dbReference>
<dbReference type="InterPro" id="IPR036857">
    <property type="entry name" value="Thyroglobulin_1_sf"/>
</dbReference>
<feature type="domain" description="Thyroglobulin type-1" evidence="16">
    <location>
        <begin position="124"/>
        <end position="186"/>
    </location>
</feature>
<dbReference type="PANTHER" id="PTHR14093">
    <property type="entry name" value="HLA CLASS II GAMMA CHAIN"/>
    <property type="match status" value="1"/>
</dbReference>
<keyword evidence="11" id="KW-0795">Thyroid hormone</keyword>
<keyword evidence="5" id="KW-0893">Thyroid hormones biosynthesis</keyword>
<feature type="disulfide bond" evidence="15">
    <location>
        <begin position="103"/>
        <end position="123"/>
    </location>
</feature>
<dbReference type="GO" id="GO:0005615">
    <property type="term" value="C:extracellular space"/>
    <property type="evidence" value="ECO:0007669"/>
    <property type="project" value="TreeGrafter"/>
</dbReference>
<dbReference type="SUPFAM" id="SSF53474">
    <property type="entry name" value="alpha/beta-Hydrolases"/>
    <property type="match status" value="1"/>
</dbReference>
<dbReference type="InterPro" id="IPR052001">
    <property type="entry name" value="MHC-II_Gamma/Thyroglobulin"/>
</dbReference>
<protein>
    <recommendedName>
        <fullName evidence="3">Thyroglobulin</fullName>
    </recommendedName>
</protein>
<evidence type="ECO:0000256" key="7">
    <source>
        <dbReference type="ARBA" id="ARBA00022653"/>
    </source>
</evidence>
<feature type="domain" description="Thyroglobulin type-1" evidence="16">
    <location>
        <begin position="324"/>
        <end position="384"/>
    </location>
</feature>
<reference evidence="17" key="1">
    <citation type="submission" date="2021-06" db="EMBL/GenBank/DDBJ databases">
        <authorList>
            <consortium name="Wellcome Sanger Institute Data Sharing"/>
        </authorList>
    </citation>
    <scope>NUCLEOTIDE SEQUENCE [LARGE SCALE GENOMIC DNA]</scope>
</reference>
<feature type="domain" description="Thyroglobulin type-1" evidence="16">
    <location>
        <begin position="669"/>
        <end position="738"/>
    </location>
</feature>
<evidence type="ECO:0000256" key="6">
    <source>
        <dbReference type="ARBA" id="ARBA00022641"/>
    </source>
</evidence>
<dbReference type="PROSITE" id="PS00941">
    <property type="entry name" value="CARBOXYLESTERASE_B_2"/>
    <property type="match status" value="1"/>
</dbReference>
<keyword evidence="8" id="KW-0372">Hormone</keyword>
<evidence type="ECO:0000256" key="14">
    <source>
        <dbReference type="ARBA" id="ARBA00046595"/>
    </source>
</evidence>
<dbReference type="InterPro" id="IPR011641">
    <property type="entry name" value="Tyr-kin_ephrin_A/B_rcpt-like"/>
</dbReference>
<dbReference type="Pfam" id="PF00086">
    <property type="entry name" value="Thyroglobulin_1"/>
    <property type="match status" value="9"/>
</dbReference>
<feature type="domain" description="Thyroglobulin type-1" evidence="16">
    <location>
        <begin position="62"/>
        <end position="123"/>
    </location>
</feature>
<evidence type="ECO:0000256" key="8">
    <source>
        <dbReference type="ARBA" id="ARBA00022702"/>
    </source>
</evidence>
<feature type="disulfide bond" evidence="15">
    <location>
        <begin position="157"/>
        <end position="164"/>
    </location>
</feature>
<keyword evidence="4" id="KW-0964">Secreted</keyword>
<feature type="domain" description="Thyroglobulin type-1" evidence="16">
    <location>
        <begin position="1045"/>
        <end position="1118"/>
    </location>
</feature>
<dbReference type="InterPro" id="IPR002018">
    <property type="entry name" value="CarbesteraseB"/>
</dbReference>
<evidence type="ECO:0000313" key="17">
    <source>
        <dbReference type="Ensembl" id="ENSECRP00000020908.1"/>
    </source>
</evidence>
<dbReference type="InterPro" id="IPR000716">
    <property type="entry name" value="Thyroglobulin_1"/>
</dbReference>
<proteinExistence type="inferred from homology"/>
<dbReference type="GO" id="GO:0005179">
    <property type="term" value="F:hormone activity"/>
    <property type="evidence" value="ECO:0007669"/>
    <property type="project" value="UniProtKB-KW"/>
</dbReference>
<dbReference type="GO" id="GO:0006590">
    <property type="term" value="P:thyroid hormone generation"/>
    <property type="evidence" value="ECO:0007669"/>
    <property type="project" value="TreeGrafter"/>
</dbReference>
<keyword evidence="7" id="KW-0405">Iodination</keyword>
<feature type="disulfide bond" evidence="15">
    <location>
        <begin position="190"/>
        <end position="209"/>
    </location>
</feature>
<sequence>MLPEGGVSFGKEQTVGWKSYLSLDLGICLEALQPNSCFPVLICTIMCLSLIIAEYQLDSQPLSPCELKRENAIAQGEDYIPQCLDDGRYRNVQCSKDGNICWCVDAKGHEIASSKQSSSTVSCFSSCQLHRQQVFHDVDVSYTPQCSDTGEYEEVQCDSFTKECWCVDADGMEIYGTRQNGKPEHCPGNCEVRNRRLLHGFGEKSPPQCSPDGTFLPVQCKFINTTDMMVFDLLHTFSRFPSLFQTFSNFRRAFPEVSTYCFCVDSQGRELAGTGLELLLDEVYDTVFSGFDLGHSFTESNMYRILQRRFLGVHLAMSGRFRCPTKCEVERSIEARANNTFWPTCNEDGSYKPTKCYGTNLCWCVDHNGKEIVGSRQNGEQPVCGNTDCLTERRQALSQVFFGPVGFFSQNNILSTPGVTQENPFKLYSFCNPELSELVLKSGLLDALSEFNKPTMKHVLSEVIRGLFPSTKLALKALQLTTNPKRLQENLFGGKFLKNIGQFNFSGAVGSRGTFNFDSIFKQVGVTADSTTFDQVAKLISSDVKPNTLHLEQQVRDEFGKDVNLLTNQNLINIIGSVLENEQFFITLRQLLFSFKAGEEDQLDIFFQLLFQNFDTNACDKKEPLFVPRCSQDGLYEQIQCMGMECWCVDSQGKEIPMSRTQRKKPHCPSACEKEREKAKLSLASQAAGSEIFIPKCEADGSFKSFQCFGKNCFCVDREGMRLTRATSRKTSKCPSACQREAAQHFLRNAKLLLSRPSSLSQISDVYIPQCNADGSWREVQCNGPPEQAFDFYNKWVRENNGSKELLVMNVIETIKRYLMVPDIFTSFKAFVRELYTTGTYKVFSVFSDYATFNNVPSDFFNGTNDALSNNSVFLNPYSFWSLLTGNFTSYPGEYSDFSVPLSHFPLRQCWCVSKNGKMKTGTKTPADGIPKCPGPCSEASQQVAVFLQQAEEIMRVSSTSNVPFSYGFLLASGLQFTSDEIIDRVGTLTSVISLSERLLSDRDYAFQLAAYTTFTFYRKMSYQGDALTYQPYMPQCDGLGYWEPMQCHESTGTVWCSLLKKQSLNMEVGTGFIPECQDSDGSFSTVQCEKDRQTCWCVFQNGEEVPDTRTQGREPSCKRPLCSLPFNESGLHNGIVLCEENDQEKQECHLACRQGYHNVLSEDTYQLKLCIASFAGQQMRQTFHVSANVQVQLPKEKTCNTEISTLKFSLLDHMHANGFCHLQINSFGRHETISICDNSTVTLECSGADQLAMMITWRAQRRNIPINFLPDLHDIGKKNRLVTFLKNNAHLLFLGSESILVDVTVSNTSAVQLGCLPGYKMILGVKGCAICPAGTFFSGDACLTCPLGSYQDKEGHVSCNKCTAGRITVFTGSFKATHCVTSCLANNLGLQCNDKGEYKASQKDINSQKWFCVQDNGEKLEWTESIMAYTETQCQGTSSTTATLQYICHEFTTGTQKIFQRTNFRKAASGVYQVVAFVVELSALSDVHHFCQAACTEDTCCDGFILNQNVLNGATIMCGLLSYPEALLCSDQDFNQSAGSNLCGREIKYNKEKKEFVFSLGEQNFTITDALLPAASKNDTNYQANLISFQRVYMWKDSNMNVRSSTAANCMNIMLQNRETLKIPENVREAFITTDSSIFHVDPQLKVSSQEFWIFKHEYSSPELAQLWCLTRCEEEDFCKLVDLQDSDSSYFTCTLYPDTQVCGSYSKSSRESCRPVLPSQPQTTYKKKLSLKGSVKNFYSRLPFKKLVAYSVRRRINQTGKTLSEGFFECERHCDEDSCCKGFGFIKDLQTSVLCLILNSIGVQTCPESEQSSWRALPCEVSNIESEIYPFGWYQKPVNQWNNIASMCPPFTLPSPSINVTGFTWKRLETSSILIDPNLSHFDIIHISKDLVDNLTTVKEWCLSACTSSPSCVTISLDMKQPAFHCVLYPQTQVCIPNSRFQLECKSLLKEPSEEVYYRTVLDPPLTSVTITSHGTLIGRSKMVPVGSNWKTVGQFLGIPYAEPPTGVNRFTGPQPPKWRGIWNASFIRPSCLQPGDQKDQLLTSDEDCLYLNVFMPSNTVRNSSVLVFFHNPARELNGGDNLIDGSYLAALGNIIVVTANFRIGVFGFLTTASTQANGNFGLQDQIGVLKWVQKNIASFGGDPGSVTLASDRSGADIAGLHLTSVMSTNLFQRVLLMGGSPFSPNAVISLNQAEERAVTLGKEVGCFTSSSKELVSCLKDVAAVQLNEAQTKLLAVSSPFQAWGPTVDGINVREPSSVAFQNGRFQKVDLMIGTSSEDGLISRAKKIKKFEELQGRVNSKTAFYAALTNALGGENNNTFVHEAATWFYSMAHSVTPAGYSLFSRALENATRDYFILCPTIQMAKFWTEKTRANVFMYHVPESVSQTSIDIPVTLDLQLAFGLPHSPQTRHLFNAMERRLSLQMMLYTLNFIKSGNPNYPYTFSKRSFSNFLPAWPAFVPHPNGDNFKVLDDSLNNGKGLRKAECSFWADYIQTLTTSTSKCVRITAGAWHPSKQSEQRLRFYYVGFNSKSALLFFL</sequence>
<keyword evidence="9" id="KW-0732">Signal</keyword>
<dbReference type="FunFam" id="3.40.50.1820:FF:000127">
    <property type="entry name" value="Thyroglobulin"/>
    <property type="match status" value="1"/>
</dbReference>
<evidence type="ECO:0000256" key="2">
    <source>
        <dbReference type="ARBA" id="ARBA00005964"/>
    </source>
</evidence>
<dbReference type="SUPFAM" id="SSF57610">
    <property type="entry name" value="Thyroglobulin type-1 domain"/>
    <property type="match status" value="9"/>
</dbReference>
<dbReference type="PROSITE" id="PS51162">
    <property type="entry name" value="THYROGLOBULIN_1_2"/>
    <property type="match status" value="7"/>
</dbReference>
<evidence type="ECO:0000256" key="3">
    <source>
        <dbReference type="ARBA" id="ARBA00017326"/>
    </source>
</evidence>
<accession>A0A8C4SPW1</accession>
<evidence type="ECO:0000259" key="16">
    <source>
        <dbReference type="PROSITE" id="PS51162"/>
    </source>
</evidence>
<dbReference type="Gene3D" id="4.10.800.10">
    <property type="entry name" value="Thyroglobulin type-1"/>
    <property type="match status" value="9"/>
</dbReference>
<dbReference type="Pfam" id="PF00135">
    <property type="entry name" value="COesterase"/>
    <property type="match status" value="1"/>
</dbReference>
<keyword evidence="12 15" id="KW-1015">Disulfide bond</keyword>
<evidence type="ECO:0000256" key="10">
    <source>
        <dbReference type="ARBA" id="ARBA00022737"/>
    </source>
</evidence>
<evidence type="ECO:0000256" key="5">
    <source>
        <dbReference type="ARBA" id="ARBA00022534"/>
    </source>
</evidence>
<feature type="disulfide bond" evidence="15">
    <location>
        <begin position="94"/>
        <end position="101"/>
    </location>
</feature>
<evidence type="ECO:0000313" key="18">
    <source>
        <dbReference type="Proteomes" id="UP000694620"/>
    </source>
</evidence>
<evidence type="ECO:0000256" key="4">
    <source>
        <dbReference type="ARBA" id="ARBA00022525"/>
    </source>
</evidence>
<dbReference type="PANTHER" id="PTHR14093:SF19">
    <property type="entry name" value="THYROGLOBULIN"/>
    <property type="match status" value="1"/>
</dbReference>
<evidence type="ECO:0000256" key="11">
    <source>
        <dbReference type="ARBA" id="ARBA00022920"/>
    </source>
</evidence>
<feature type="disulfide bond" evidence="15">
    <location>
        <begin position="648"/>
        <end position="668"/>
    </location>
</feature>
<dbReference type="SMART" id="SM00211">
    <property type="entry name" value="TY"/>
    <property type="match status" value="9"/>
</dbReference>
<dbReference type="Proteomes" id="UP000694620">
    <property type="component" value="Chromosome 13"/>
</dbReference>
<name>A0A8C4SPW1_ERPCA</name>
<feature type="disulfide bond" evidence="15">
    <location>
        <begin position="1098"/>
        <end position="1118"/>
    </location>
</feature>
<reference evidence="17" key="3">
    <citation type="submission" date="2025-09" db="UniProtKB">
        <authorList>
            <consortium name="Ensembl"/>
        </authorList>
    </citation>
    <scope>IDENTIFICATION</scope>
</reference>
<comment type="caution">
    <text evidence="15">Lacks conserved residue(s) required for the propagation of feature annotation.</text>
</comment>
<dbReference type="GeneTree" id="ENSGT00940000159300"/>
<feature type="disulfide bond" evidence="15">
    <location>
        <begin position="364"/>
        <end position="384"/>
    </location>
</feature>
<evidence type="ECO:0000256" key="13">
    <source>
        <dbReference type="ARBA" id="ARBA00023180"/>
    </source>
</evidence>
<keyword evidence="18" id="KW-1185">Reference proteome</keyword>
<dbReference type="CDD" id="cd00191">
    <property type="entry name" value="TY"/>
    <property type="match status" value="7"/>
</dbReference>
<evidence type="ECO:0000256" key="1">
    <source>
        <dbReference type="ARBA" id="ARBA00004613"/>
    </source>
</evidence>
<feature type="domain" description="Thyroglobulin type-1" evidence="16">
    <location>
        <begin position="187"/>
        <end position="274"/>
    </location>
</feature>
<keyword evidence="6" id="KW-0765">Sulfation</keyword>
<comment type="similarity">
    <text evidence="2">Belongs to the type-B carboxylesterase/lipase family.</text>
</comment>
<dbReference type="Gene3D" id="2.10.50.10">
    <property type="entry name" value="Tumor Necrosis Factor Receptor, subunit A, domain 2"/>
    <property type="match status" value="1"/>
</dbReference>
<evidence type="ECO:0000256" key="9">
    <source>
        <dbReference type="ARBA" id="ARBA00022729"/>
    </source>
</evidence>
<dbReference type="SMART" id="SM01411">
    <property type="entry name" value="Ephrin_rec_like"/>
    <property type="match status" value="1"/>
</dbReference>
<feature type="disulfide bond" evidence="15">
    <location>
        <begin position="166"/>
        <end position="186"/>
    </location>
</feature>
<feature type="disulfide bond" evidence="15">
    <location>
        <begin position="1089"/>
        <end position="1096"/>
    </location>
</feature>
<dbReference type="InterPro" id="IPR019819">
    <property type="entry name" value="Carboxylesterase_B_CS"/>
</dbReference>
<keyword evidence="10" id="KW-0677">Repeat</keyword>